<accession>A0ABU5QFG2</accession>
<reference evidence="1 2" key="1">
    <citation type="submission" date="2023-12" db="EMBL/GenBank/DDBJ databases">
        <title>Novel species of the genus Arcicella isolated from rivers.</title>
        <authorList>
            <person name="Lu H."/>
        </authorList>
    </citation>
    <scope>NUCLEOTIDE SEQUENCE [LARGE SCALE GENOMIC DNA]</scope>
    <source>
        <strain evidence="1 2">KCTC 23307</strain>
    </source>
</reference>
<proteinExistence type="predicted"/>
<dbReference type="EMBL" id="JAYFUM010000025">
    <property type="protein sequence ID" value="MEA5141277.1"/>
    <property type="molecule type" value="Genomic_DNA"/>
</dbReference>
<gene>
    <name evidence="1" type="ORF">VB248_19140</name>
</gene>
<dbReference type="RefSeq" id="WP_323298431.1">
    <property type="nucleotide sequence ID" value="NZ_JAYFUM010000025.1"/>
</dbReference>
<dbReference type="Proteomes" id="UP001302949">
    <property type="component" value="Unassembled WGS sequence"/>
</dbReference>
<evidence type="ECO:0000313" key="1">
    <source>
        <dbReference type="EMBL" id="MEA5141277.1"/>
    </source>
</evidence>
<sequence length="301" mass="33886">MAKNIKISIAEKAKLAITNSFSPLETIKQNIIVLEELKSFIPPLLDTELAQLKSNLLANGCKDPLLLWETTKDVIGQGSAMEAAYVLIDGHNRFGICKEFGITFNVQLLSFDSMKTVKEHMIDLQLGRRNLNAQQASYLRGLRYNTEKNSVAENLQGARDENSTENQEVTESKITTAARLAKEYNVGEKTIRRDAAFAEGLDKLSPTLRNEVLSGKRKVDKSKIQLLAKSKEEVQAIENFEEVEKLIQQTSTEKAQNSLEEIALQKYNQLLKSIKTVYSTRSLQDFEATQIALEEFKTILK</sequence>
<evidence type="ECO:0008006" key="3">
    <source>
        <dbReference type="Google" id="ProtNLM"/>
    </source>
</evidence>
<evidence type="ECO:0000313" key="2">
    <source>
        <dbReference type="Proteomes" id="UP001302949"/>
    </source>
</evidence>
<keyword evidence="2" id="KW-1185">Reference proteome</keyword>
<organism evidence="1 2">
    <name type="scientific">Arcicella rigui</name>
    <dbReference type="NCBI Taxonomy" id="797020"/>
    <lineage>
        <taxon>Bacteria</taxon>
        <taxon>Pseudomonadati</taxon>
        <taxon>Bacteroidota</taxon>
        <taxon>Cytophagia</taxon>
        <taxon>Cytophagales</taxon>
        <taxon>Flectobacillaceae</taxon>
        <taxon>Arcicella</taxon>
    </lineage>
</organism>
<name>A0ABU5QFG2_9BACT</name>
<protein>
    <recommendedName>
        <fullName evidence="3">ParB/Sulfiredoxin domain-containing protein</fullName>
    </recommendedName>
</protein>
<comment type="caution">
    <text evidence="1">The sequence shown here is derived from an EMBL/GenBank/DDBJ whole genome shotgun (WGS) entry which is preliminary data.</text>
</comment>